<evidence type="ECO:0000313" key="5">
    <source>
        <dbReference type="EMBL" id="SEM83884.1"/>
    </source>
</evidence>
<proteinExistence type="predicted"/>
<keyword evidence="1" id="KW-0805">Transcription regulation</keyword>
<name>A0ABY1ACQ7_9LACO</name>
<dbReference type="SUPFAM" id="SSF46785">
    <property type="entry name" value="Winged helix' DNA-binding domain"/>
    <property type="match status" value="1"/>
</dbReference>
<evidence type="ECO:0000259" key="4">
    <source>
        <dbReference type="PROSITE" id="PS50995"/>
    </source>
</evidence>
<dbReference type="PRINTS" id="PR00598">
    <property type="entry name" value="HTHMARR"/>
</dbReference>
<evidence type="ECO:0000256" key="3">
    <source>
        <dbReference type="ARBA" id="ARBA00023163"/>
    </source>
</evidence>
<dbReference type="InterPro" id="IPR036390">
    <property type="entry name" value="WH_DNA-bd_sf"/>
</dbReference>
<accession>A0ABY1ACQ7</accession>
<dbReference type="Proteomes" id="UP000182089">
    <property type="component" value="Unassembled WGS sequence"/>
</dbReference>
<dbReference type="Gene3D" id="1.10.10.10">
    <property type="entry name" value="Winged helix-like DNA-binding domain superfamily/Winged helix DNA-binding domain"/>
    <property type="match status" value="1"/>
</dbReference>
<dbReference type="EMBL" id="FOCC01000010">
    <property type="protein sequence ID" value="SEM83884.1"/>
    <property type="molecule type" value="Genomic_DNA"/>
</dbReference>
<dbReference type="InterPro" id="IPR000835">
    <property type="entry name" value="HTH_MarR-typ"/>
</dbReference>
<dbReference type="InterPro" id="IPR036388">
    <property type="entry name" value="WH-like_DNA-bd_sf"/>
</dbReference>
<dbReference type="PANTHER" id="PTHR42756:SF1">
    <property type="entry name" value="TRANSCRIPTIONAL REPRESSOR OF EMRAB OPERON"/>
    <property type="match status" value="1"/>
</dbReference>
<evidence type="ECO:0000256" key="1">
    <source>
        <dbReference type="ARBA" id="ARBA00023015"/>
    </source>
</evidence>
<dbReference type="SMART" id="SM00347">
    <property type="entry name" value="HTH_MARR"/>
    <property type="match status" value="1"/>
</dbReference>
<keyword evidence="3" id="KW-0804">Transcription</keyword>
<comment type="caution">
    <text evidence="5">The sequence shown here is derived from an EMBL/GenBank/DDBJ whole genome shotgun (WGS) entry which is preliminary data.</text>
</comment>
<dbReference type="Pfam" id="PF01047">
    <property type="entry name" value="MarR"/>
    <property type="match status" value="1"/>
</dbReference>
<keyword evidence="2 5" id="KW-0238">DNA-binding</keyword>
<organism evidence="5 6">
    <name type="scientific">Ligilactobacillus ruminis</name>
    <dbReference type="NCBI Taxonomy" id="1623"/>
    <lineage>
        <taxon>Bacteria</taxon>
        <taxon>Bacillati</taxon>
        <taxon>Bacillota</taxon>
        <taxon>Bacilli</taxon>
        <taxon>Lactobacillales</taxon>
        <taxon>Lactobacillaceae</taxon>
        <taxon>Ligilactobacillus</taxon>
    </lineage>
</organism>
<dbReference type="GO" id="GO:0003677">
    <property type="term" value="F:DNA binding"/>
    <property type="evidence" value="ECO:0007669"/>
    <property type="project" value="UniProtKB-KW"/>
</dbReference>
<protein>
    <submittedName>
        <fullName evidence="5">DNA-binding transcriptional regulator, MarR family</fullName>
    </submittedName>
</protein>
<feature type="domain" description="HTH marR-type" evidence="4">
    <location>
        <begin position="1"/>
        <end position="140"/>
    </location>
</feature>
<sequence>MMNTYEIGGYLVSKIQHYNGRLFNRYLTEDGRAVYNAEQGKILSALWEQNPQTVSMLAPKTGLAKSSLTLMLKKLEQQGLITLEQDESDKRKRIVVLTTLGKNQQLIGDEVSEKLGRIFYQGFSETEIAAFEAYLKRIETNLVAASRKEEEKPK</sequence>
<reference evidence="5 6" key="1">
    <citation type="submission" date="2016-10" db="EMBL/GenBank/DDBJ databases">
        <authorList>
            <person name="Varghese N."/>
            <person name="Submissions S."/>
        </authorList>
    </citation>
    <scope>NUCLEOTIDE SEQUENCE [LARGE SCALE GENOMIC DNA]</scope>
    <source>
        <strain evidence="5 6">WC1T17</strain>
    </source>
</reference>
<dbReference type="PANTHER" id="PTHR42756">
    <property type="entry name" value="TRANSCRIPTIONAL REGULATOR, MARR"/>
    <property type="match status" value="1"/>
</dbReference>
<evidence type="ECO:0000313" key="6">
    <source>
        <dbReference type="Proteomes" id="UP000182089"/>
    </source>
</evidence>
<dbReference type="PROSITE" id="PS50995">
    <property type="entry name" value="HTH_MARR_2"/>
    <property type="match status" value="1"/>
</dbReference>
<evidence type="ECO:0000256" key="2">
    <source>
        <dbReference type="ARBA" id="ARBA00023125"/>
    </source>
</evidence>
<gene>
    <name evidence="5" type="ORF">SAMN05216431_11033</name>
</gene>